<evidence type="ECO:0000313" key="1">
    <source>
        <dbReference type="EnsemblPlants" id="OBART05G12440.1"/>
    </source>
</evidence>
<dbReference type="AlphaFoldDB" id="A0A0D3G6B2"/>
<proteinExistence type="predicted"/>
<reference evidence="1" key="1">
    <citation type="journal article" date="2009" name="Rice">
        <title>De Novo Next Generation Sequencing of Plant Genomes.</title>
        <authorList>
            <person name="Rounsley S."/>
            <person name="Marri P.R."/>
            <person name="Yu Y."/>
            <person name="He R."/>
            <person name="Sisneros N."/>
            <person name="Goicoechea J.L."/>
            <person name="Lee S.J."/>
            <person name="Angelova A."/>
            <person name="Kudrna D."/>
            <person name="Luo M."/>
            <person name="Affourtit J."/>
            <person name="Desany B."/>
            <person name="Knight J."/>
            <person name="Niazi F."/>
            <person name="Egholm M."/>
            <person name="Wing R.A."/>
        </authorList>
    </citation>
    <scope>NUCLEOTIDE SEQUENCE [LARGE SCALE GENOMIC DNA]</scope>
    <source>
        <strain evidence="1">cv. IRGC 105608</strain>
    </source>
</reference>
<protein>
    <submittedName>
        <fullName evidence="1">Uncharacterized protein</fullName>
    </submittedName>
</protein>
<accession>A0A0D3G6B2</accession>
<name>A0A0D3G6B2_9ORYZ</name>
<dbReference type="Proteomes" id="UP000026960">
    <property type="component" value="Chromosome 5"/>
</dbReference>
<reference evidence="1" key="2">
    <citation type="submission" date="2015-03" db="UniProtKB">
        <authorList>
            <consortium name="EnsemblPlants"/>
        </authorList>
    </citation>
    <scope>IDENTIFICATION</scope>
</reference>
<evidence type="ECO:0000313" key="2">
    <source>
        <dbReference type="Proteomes" id="UP000026960"/>
    </source>
</evidence>
<dbReference type="Gramene" id="OBART05G12440.1">
    <property type="protein sequence ID" value="OBART05G12440.1"/>
    <property type="gene ID" value="OBART05G12440"/>
</dbReference>
<keyword evidence="2" id="KW-1185">Reference proteome</keyword>
<dbReference type="EnsemblPlants" id="OBART05G12440.1">
    <property type="protein sequence ID" value="OBART05G12440.1"/>
    <property type="gene ID" value="OBART05G12440"/>
</dbReference>
<organism evidence="1">
    <name type="scientific">Oryza barthii</name>
    <dbReference type="NCBI Taxonomy" id="65489"/>
    <lineage>
        <taxon>Eukaryota</taxon>
        <taxon>Viridiplantae</taxon>
        <taxon>Streptophyta</taxon>
        <taxon>Embryophyta</taxon>
        <taxon>Tracheophyta</taxon>
        <taxon>Spermatophyta</taxon>
        <taxon>Magnoliopsida</taxon>
        <taxon>Liliopsida</taxon>
        <taxon>Poales</taxon>
        <taxon>Poaceae</taxon>
        <taxon>BOP clade</taxon>
        <taxon>Oryzoideae</taxon>
        <taxon>Oryzeae</taxon>
        <taxon>Oryzinae</taxon>
        <taxon>Oryza</taxon>
    </lineage>
</organism>
<dbReference type="PaxDb" id="65489-OBART05G12440.1"/>
<dbReference type="HOGENOM" id="CLU_1430154_0_0_1"/>
<sequence>MAVATDDDEDVEEMQGYRIGRIGSASCKEDRLDQMGSAVGTRVPSSGVGKVTIDRARRAAATDCRPGEPLRSPLMGMEAFDTAAASPSSMYDGARCSSNRFLGVEFQNCTDAVMLIPGIAGFLPCDSLRSAGRHCSRPRGSSWSHGVASRNCVQWPIAVDLETNIWPSLNFAPSSIPPASDKQDIGRSQNASSSCRLVFFMHYIDGPTAAL</sequence>